<dbReference type="InterPro" id="IPR006311">
    <property type="entry name" value="TAT_signal"/>
</dbReference>
<evidence type="ECO:0000256" key="2">
    <source>
        <dbReference type="SAM" id="SignalP"/>
    </source>
</evidence>
<dbReference type="AlphaFoldDB" id="A0A1H3ZME4"/>
<proteinExistence type="predicted"/>
<dbReference type="Proteomes" id="UP000199288">
    <property type="component" value="Unassembled WGS sequence"/>
</dbReference>
<dbReference type="OrthoDB" id="10004013at2"/>
<feature type="chain" id="PRO_5011433616" evidence="2">
    <location>
        <begin position="36"/>
        <end position="259"/>
    </location>
</feature>
<name>A0A1H3ZME4_9ACTO</name>
<evidence type="ECO:0000313" key="4">
    <source>
        <dbReference type="Proteomes" id="UP000199288"/>
    </source>
</evidence>
<dbReference type="PROSITE" id="PS51318">
    <property type="entry name" value="TAT"/>
    <property type="match status" value="1"/>
</dbReference>
<feature type="region of interest" description="Disordered" evidence="1">
    <location>
        <begin position="213"/>
        <end position="259"/>
    </location>
</feature>
<dbReference type="EMBL" id="FNQV01000006">
    <property type="protein sequence ID" value="SEA24860.1"/>
    <property type="molecule type" value="Genomic_DNA"/>
</dbReference>
<evidence type="ECO:0000256" key="1">
    <source>
        <dbReference type="SAM" id="MobiDB-lite"/>
    </source>
</evidence>
<feature type="compositionally biased region" description="Basic and acidic residues" evidence="1">
    <location>
        <begin position="243"/>
        <end position="259"/>
    </location>
</feature>
<keyword evidence="4" id="KW-1185">Reference proteome</keyword>
<protein>
    <submittedName>
        <fullName evidence="3">Uncharacterized protein</fullName>
    </submittedName>
</protein>
<accession>A0A1H3ZME4</accession>
<reference evidence="4" key="1">
    <citation type="submission" date="2016-10" db="EMBL/GenBank/DDBJ databases">
        <authorList>
            <person name="Varghese N."/>
            <person name="Submissions S."/>
        </authorList>
    </citation>
    <scope>NUCLEOTIDE SEQUENCE [LARGE SCALE GENOMIC DNA]</scope>
    <source>
        <strain evidence="4">KPR-1</strain>
    </source>
</reference>
<organism evidence="3 4">
    <name type="scientific">Bowdeniella nasicola</name>
    <dbReference type="NCBI Taxonomy" id="208480"/>
    <lineage>
        <taxon>Bacteria</taxon>
        <taxon>Bacillati</taxon>
        <taxon>Actinomycetota</taxon>
        <taxon>Actinomycetes</taxon>
        <taxon>Actinomycetales</taxon>
        <taxon>Actinomycetaceae</taxon>
        <taxon>Bowdeniella</taxon>
    </lineage>
</organism>
<sequence length="259" mass="28334">METSDRRAVSRRAVAKGAAWAVPAIAVAASTPAFAASQLPPVHLDGWMEATRDNVWGSSLFRYRCRHQANACGTGSGVRYGMYITQADGHTIEQAQITWHFAEPMTVKKLSPRGCNTDGWSTPTATTPPQDEQGYYTYTSTYTGGYTQCPSPYGDELCLVGRPAFEFRTVREDWDGCRTGSYYDYSSITRSVMVDGEWVSFIRTLNHATGRTFIGRPPIGPDGAGRSARVQSNPGLKELNLAEGEKGPEVVPAEGERAY</sequence>
<keyword evidence="2" id="KW-0732">Signal</keyword>
<evidence type="ECO:0000313" key="3">
    <source>
        <dbReference type="EMBL" id="SEA24860.1"/>
    </source>
</evidence>
<feature type="signal peptide" evidence="2">
    <location>
        <begin position="1"/>
        <end position="35"/>
    </location>
</feature>
<gene>
    <name evidence="3" type="ORF">SAMN02910418_01207</name>
</gene>